<dbReference type="PANTHER" id="PTHR37809">
    <property type="entry name" value="RIBOSOMAL PROTEIN S12 METHYLTHIOTRANSFERASE ACCESSORY FACTOR YCAO"/>
    <property type="match status" value="1"/>
</dbReference>
<evidence type="ECO:0000313" key="2">
    <source>
        <dbReference type="EMBL" id="PHK06335.1"/>
    </source>
</evidence>
<dbReference type="PROSITE" id="PS51664">
    <property type="entry name" value="YCAO"/>
    <property type="match status" value="1"/>
</dbReference>
<dbReference type="NCBIfam" id="TIGR00702">
    <property type="entry name" value="YcaO-type kinase domain"/>
    <property type="match status" value="1"/>
</dbReference>
<dbReference type="EMBL" id="LAHD01000008">
    <property type="protein sequence ID" value="PHK06335.1"/>
    <property type="molecule type" value="Genomic_DNA"/>
</dbReference>
<dbReference type="Gene3D" id="3.30.40.250">
    <property type="match status" value="1"/>
</dbReference>
<sequence>MLNKPNFKPCYSVATIEPEQVFILSERATVLLSDRLSCRVASLIQDSHLSVDEIIEFIQLELLQEQQFSQQTADFFQSVLDISIKTQQILFQMEQQGYLVEQDDAVRSHLAIFCNHLNINPAVALRRLQLTKVAVKATKGLPTEDFIAILKSLNIQVADNADFTVFLTDDYLDPQLDEFNQQALKSASPWMLVNPLGTIIWIGPVFHPHKTGCWQCLAQRLRDNRPVETFIQRHKQISLSPPLGFLTSTVQTALGMAATEVFKWIVQGENPRLEGTLVTYDTLNLQNQDHILVKRPQCPSCKHIVNELENKPLPVVLEHRQKTFTTDGGHRYCSPQETIRKYQHHISPITGVVRELSKIPGNGLTHTYIAKHHFNNIFDDLNSLRQNIGGRSAGKGKTDIQAMASGLCEAMERYSGVFQGDEIIYKNSYQKLGDRAIHPNACMNFSQQQYEYRHQWNAECQGWFQKVPEPFDMEREIDWTPVWSLTRQEFKYLPTAYCYYGYPQSYQPDCWADSNGCAAGNTLEEAILQGFMELVERDCVALWWYNRLQKSQVDLDSFDEPYFQSLKKYYQAIDRELWVLDITNDLNIPTFAAISRRTNRQVEDIVLGYGAHFDPKLAISRALTEVNQILPNVLLAKADGSTQYPPSADSLALEWWKSATLTNQPYLVPDDRSLPKVYTDYPQLASDDLLEDVKLCQQILEKNGLEMLVLDQTRLDVGLKVAKVIVPGMRHMWKRLDSGRLYDVPIKMGWLQKPLTEEQLNPYPMWM</sequence>
<dbReference type="InterPro" id="IPR022291">
    <property type="entry name" value="Bacteriocin_synth_cyclodeHase"/>
</dbReference>
<accession>A0A9Q6EMT2</accession>
<dbReference type="Gene3D" id="3.30.160.660">
    <property type="match status" value="1"/>
</dbReference>
<gene>
    <name evidence="2" type="ORF">VF08_04680</name>
</gene>
<organism evidence="2 3">
    <name type="scientific">Nostoc linckia z8</name>
    <dbReference type="NCBI Taxonomy" id="1628746"/>
    <lineage>
        <taxon>Bacteria</taxon>
        <taxon>Bacillati</taxon>
        <taxon>Cyanobacteriota</taxon>
        <taxon>Cyanophyceae</taxon>
        <taxon>Nostocales</taxon>
        <taxon>Nostocaceae</taxon>
        <taxon>Nostoc</taxon>
    </lineage>
</organism>
<proteinExistence type="predicted"/>
<dbReference type="InterPro" id="IPR027624">
    <property type="entry name" value="TOMM_cyclo_SagD"/>
</dbReference>
<evidence type="ECO:0000313" key="3">
    <source>
        <dbReference type="Proteomes" id="UP000222310"/>
    </source>
</evidence>
<protein>
    <submittedName>
        <fullName evidence="2">Adenylate cyclase</fullName>
    </submittedName>
</protein>
<dbReference type="GO" id="GO:0008641">
    <property type="term" value="F:ubiquitin-like modifier activating enzyme activity"/>
    <property type="evidence" value="ECO:0007669"/>
    <property type="project" value="InterPro"/>
</dbReference>
<feature type="domain" description="YcaO" evidence="1">
    <location>
        <begin position="394"/>
        <end position="767"/>
    </location>
</feature>
<dbReference type="Pfam" id="PF21084">
    <property type="entry name" value="WHD_DUF4423_like"/>
    <property type="match status" value="1"/>
</dbReference>
<dbReference type="SUPFAM" id="SSF69572">
    <property type="entry name" value="Activating enzymes of the ubiquitin-like proteins"/>
    <property type="match status" value="1"/>
</dbReference>
<dbReference type="Gene3D" id="3.30.1330.230">
    <property type="match status" value="2"/>
</dbReference>
<dbReference type="RefSeq" id="WP_099070020.1">
    <property type="nucleotide sequence ID" value="NZ_LAHD01000008.1"/>
</dbReference>
<dbReference type="PANTHER" id="PTHR37809:SF1">
    <property type="entry name" value="RIBOSOMAL PROTEIN S12 METHYLTHIOTRANSFERASE ACCESSORY FACTOR YCAO"/>
    <property type="match status" value="1"/>
</dbReference>
<dbReference type="NCBIfam" id="TIGR03882">
    <property type="entry name" value="cyclo_dehyd_2"/>
    <property type="match status" value="1"/>
</dbReference>
<dbReference type="Proteomes" id="UP000222310">
    <property type="component" value="Unassembled WGS sequence"/>
</dbReference>
<dbReference type="InterPro" id="IPR035985">
    <property type="entry name" value="Ubiquitin-activating_enz"/>
</dbReference>
<dbReference type="Pfam" id="PF02624">
    <property type="entry name" value="YcaO"/>
    <property type="match status" value="1"/>
</dbReference>
<dbReference type="InterPro" id="IPR003776">
    <property type="entry name" value="YcaO-like_dom"/>
</dbReference>
<dbReference type="Gene3D" id="3.40.50.720">
    <property type="entry name" value="NAD(P)-binding Rossmann-like Domain"/>
    <property type="match status" value="1"/>
</dbReference>
<evidence type="ECO:0000259" key="1">
    <source>
        <dbReference type="PROSITE" id="PS51664"/>
    </source>
</evidence>
<dbReference type="NCBIfam" id="TIGR03604">
    <property type="entry name" value="TOMM_cyclo_SagD"/>
    <property type="match status" value="1"/>
</dbReference>
<dbReference type="InterPro" id="IPR049274">
    <property type="entry name" value="LynD/TruD_wHTH-like"/>
</dbReference>
<dbReference type="Gene3D" id="3.90.930.60">
    <property type="match status" value="1"/>
</dbReference>
<dbReference type="GeneID" id="57094894"/>
<comment type="caution">
    <text evidence="2">The sequence shown here is derived from an EMBL/GenBank/DDBJ whole genome shotgun (WGS) entry which is preliminary data.</text>
</comment>
<name>A0A9Q6EMT2_NOSLI</name>
<reference evidence="2 3" key="1">
    <citation type="submission" date="2015-02" db="EMBL/GenBank/DDBJ databases">
        <title>Nostoc linckia genome annotation.</title>
        <authorList>
            <person name="Zhou Z."/>
        </authorList>
    </citation>
    <scope>NUCLEOTIDE SEQUENCE [LARGE SCALE GENOMIC DNA]</scope>
    <source>
        <strain evidence="3">z8</strain>
    </source>
</reference>
<dbReference type="AlphaFoldDB" id="A0A9Q6EMT2"/>